<keyword evidence="1" id="KW-0812">Transmembrane</keyword>
<sequence>MALSLISELLLLLLLLRLLLLLLRCRTVVVSVECGSDAVVVAPEHVVVAVVVAVEAVVAAVAFGAVTVAVVAEAVVVAAAAVSIAAATVGVCDMEGSIIESGPVVAATGLLHLTWKTAVSLDFWQEVRSSTFDCQNDGDKNLTRFSRHGAIMPS</sequence>
<gene>
    <name evidence="2" type="ORF">BCR41DRAFT_384444</name>
</gene>
<dbReference type="RefSeq" id="XP_021884103.1">
    <property type="nucleotide sequence ID" value="XM_022027570.1"/>
</dbReference>
<dbReference type="InParanoid" id="A0A1Y2GVM1"/>
<evidence type="ECO:0000313" key="2">
    <source>
        <dbReference type="EMBL" id="ORZ26338.1"/>
    </source>
</evidence>
<keyword evidence="1" id="KW-1133">Transmembrane helix</keyword>
<name>A0A1Y2GVM1_9FUNG</name>
<keyword evidence="1" id="KW-0472">Membrane</keyword>
<dbReference type="Proteomes" id="UP000193648">
    <property type="component" value="Unassembled WGS sequence"/>
</dbReference>
<feature type="transmembrane region" description="Helical" evidence="1">
    <location>
        <begin position="47"/>
        <end position="72"/>
    </location>
</feature>
<reference evidence="2 3" key="1">
    <citation type="submission" date="2016-07" db="EMBL/GenBank/DDBJ databases">
        <title>Pervasive Adenine N6-methylation of Active Genes in Fungi.</title>
        <authorList>
            <consortium name="DOE Joint Genome Institute"/>
            <person name="Mondo S.J."/>
            <person name="Dannebaum R.O."/>
            <person name="Kuo R.C."/>
            <person name="Labutti K."/>
            <person name="Haridas S."/>
            <person name="Kuo A."/>
            <person name="Salamov A."/>
            <person name="Ahrendt S.R."/>
            <person name="Lipzen A."/>
            <person name="Sullivan W."/>
            <person name="Andreopoulos W.B."/>
            <person name="Clum A."/>
            <person name="Lindquist E."/>
            <person name="Daum C."/>
            <person name="Ramamoorthy G.K."/>
            <person name="Gryganskyi A."/>
            <person name="Culley D."/>
            <person name="Magnuson J.K."/>
            <person name="James T.Y."/>
            <person name="O'Malley M.A."/>
            <person name="Stajich J.E."/>
            <person name="Spatafora J.W."/>
            <person name="Visel A."/>
            <person name="Grigoriev I.V."/>
        </authorList>
    </citation>
    <scope>NUCLEOTIDE SEQUENCE [LARGE SCALE GENOMIC DNA]</scope>
    <source>
        <strain evidence="2 3">NRRL 3116</strain>
    </source>
</reference>
<evidence type="ECO:0000256" key="1">
    <source>
        <dbReference type="SAM" id="Phobius"/>
    </source>
</evidence>
<proteinExistence type="predicted"/>
<accession>A0A1Y2GVM1</accession>
<protein>
    <submittedName>
        <fullName evidence="2">Uncharacterized protein</fullName>
    </submittedName>
</protein>
<dbReference type="GeneID" id="33569413"/>
<evidence type="ECO:0000313" key="3">
    <source>
        <dbReference type="Proteomes" id="UP000193648"/>
    </source>
</evidence>
<dbReference type="EMBL" id="MCFF01000007">
    <property type="protein sequence ID" value="ORZ26338.1"/>
    <property type="molecule type" value="Genomic_DNA"/>
</dbReference>
<organism evidence="2 3">
    <name type="scientific">Lobosporangium transversale</name>
    <dbReference type="NCBI Taxonomy" id="64571"/>
    <lineage>
        <taxon>Eukaryota</taxon>
        <taxon>Fungi</taxon>
        <taxon>Fungi incertae sedis</taxon>
        <taxon>Mucoromycota</taxon>
        <taxon>Mortierellomycotina</taxon>
        <taxon>Mortierellomycetes</taxon>
        <taxon>Mortierellales</taxon>
        <taxon>Mortierellaceae</taxon>
        <taxon>Lobosporangium</taxon>
    </lineage>
</organism>
<dbReference type="AlphaFoldDB" id="A0A1Y2GVM1"/>
<comment type="caution">
    <text evidence="2">The sequence shown here is derived from an EMBL/GenBank/DDBJ whole genome shotgun (WGS) entry which is preliminary data.</text>
</comment>
<keyword evidence="3" id="KW-1185">Reference proteome</keyword>